<comment type="caution">
    <text evidence="2">The sequence shown here is derived from an EMBL/GenBank/DDBJ whole genome shotgun (WGS) entry which is preliminary data.</text>
</comment>
<evidence type="ECO:0000259" key="1">
    <source>
        <dbReference type="Pfam" id="PF03372"/>
    </source>
</evidence>
<evidence type="ECO:0000313" key="2">
    <source>
        <dbReference type="EMBL" id="KAL0411828.1"/>
    </source>
</evidence>
<dbReference type="SUPFAM" id="SSF56219">
    <property type="entry name" value="DNase I-like"/>
    <property type="match status" value="1"/>
</dbReference>
<reference evidence="2" key="1">
    <citation type="submission" date="2020-06" db="EMBL/GenBank/DDBJ databases">
        <authorList>
            <person name="Li T."/>
            <person name="Hu X."/>
            <person name="Zhang T."/>
            <person name="Song X."/>
            <person name="Zhang H."/>
            <person name="Dai N."/>
            <person name="Sheng W."/>
            <person name="Hou X."/>
            <person name="Wei L."/>
        </authorList>
    </citation>
    <scope>NUCLEOTIDE SEQUENCE</scope>
    <source>
        <strain evidence="2">KEN1</strain>
        <tissue evidence="2">Leaf</tissue>
    </source>
</reference>
<dbReference type="AlphaFoldDB" id="A0AAW2U5L1"/>
<dbReference type="GO" id="GO:0003824">
    <property type="term" value="F:catalytic activity"/>
    <property type="evidence" value="ECO:0007669"/>
    <property type="project" value="InterPro"/>
</dbReference>
<dbReference type="PANTHER" id="PTHR35218:SF9">
    <property type="entry name" value="ENDONUCLEASE_EXONUCLEASE_PHOSPHATASE DOMAIN-CONTAINING PROTEIN"/>
    <property type="match status" value="1"/>
</dbReference>
<gene>
    <name evidence="2" type="ORF">Slati_3772500</name>
</gene>
<proteinExistence type="predicted"/>
<dbReference type="EMBL" id="JACGWN010000013">
    <property type="protein sequence ID" value="KAL0411828.1"/>
    <property type="molecule type" value="Genomic_DNA"/>
</dbReference>
<protein>
    <recommendedName>
        <fullName evidence="1">Endonuclease/exonuclease/phosphatase domain-containing protein</fullName>
    </recommendedName>
</protein>
<accession>A0AAW2U5L1</accession>
<feature type="domain" description="Endonuclease/exonuclease/phosphatase" evidence="1">
    <location>
        <begin position="21"/>
        <end position="111"/>
    </location>
</feature>
<reference evidence="2" key="2">
    <citation type="journal article" date="2024" name="Plant">
        <title>Genomic evolution and insights into agronomic trait innovations of Sesamum species.</title>
        <authorList>
            <person name="Miao H."/>
            <person name="Wang L."/>
            <person name="Qu L."/>
            <person name="Liu H."/>
            <person name="Sun Y."/>
            <person name="Le M."/>
            <person name="Wang Q."/>
            <person name="Wei S."/>
            <person name="Zheng Y."/>
            <person name="Lin W."/>
            <person name="Duan Y."/>
            <person name="Cao H."/>
            <person name="Xiong S."/>
            <person name="Wang X."/>
            <person name="Wei L."/>
            <person name="Li C."/>
            <person name="Ma Q."/>
            <person name="Ju M."/>
            <person name="Zhao R."/>
            <person name="Li G."/>
            <person name="Mu C."/>
            <person name="Tian Q."/>
            <person name="Mei H."/>
            <person name="Zhang T."/>
            <person name="Gao T."/>
            <person name="Zhang H."/>
        </authorList>
    </citation>
    <scope>NUCLEOTIDE SEQUENCE</scope>
    <source>
        <strain evidence="2">KEN1</strain>
    </source>
</reference>
<dbReference type="Pfam" id="PF03372">
    <property type="entry name" value="Exo_endo_phos"/>
    <property type="match status" value="1"/>
</dbReference>
<name>A0AAW2U5L1_9LAMI</name>
<dbReference type="InterPro" id="IPR005135">
    <property type="entry name" value="Endo/exonuclease/phosphatase"/>
</dbReference>
<sequence length="129" mass="14308">MHSITGGGCGAAPPLAMKILAWNCQGLGAPWTVRVLRELVRLHDPGLVFLSETKCNSRRGEMLKEKLNYFSVGVSSKGRSGGLLLLWRKDVDVWIQSFSDHHLDATIQEAEGIARWRFTGFYGHPDASK</sequence>
<dbReference type="PANTHER" id="PTHR35218">
    <property type="entry name" value="RNASE H DOMAIN-CONTAINING PROTEIN"/>
    <property type="match status" value="1"/>
</dbReference>
<dbReference type="InterPro" id="IPR036691">
    <property type="entry name" value="Endo/exonu/phosph_ase_sf"/>
</dbReference>
<organism evidence="2">
    <name type="scientific">Sesamum latifolium</name>
    <dbReference type="NCBI Taxonomy" id="2727402"/>
    <lineage>
        <taxon>Eukaryota</taxon>
        <taxon>Viridiplantae</taxon>
        <taxon>Streptophyta</taxon>
        <taxon>Embryophyta</taxon>
        <taxon>Tracheophyta</taxon>
        <taxon>Spermatophyta</taxon>
        <taxon>Magnoliopsida</taxon>
        <taxon>eudicotyledons</taxon>
        <taxon>Gunneridae</taxon>
        <taxon>Pentapetalae</taxon>
        <taxon>asterids</taxon>
        <taxon>lamiids</taxon>
        <taxon>Lamiales</taxon>
        <taxon>Pedaliaceae</taxon>
        <taxon>Sesamum</taxon>
    </lineage>
</organism>
<dbReference type="Gene3D" id="3.60.10.10">
    <property type="entry name" value="Endonuclease/exonuclease/phosphatase"/>
    <property type="match status" value="1"/>
</dbReference>